<evidence type="ECO:0000313" key="2">
    <source>
        <dbReference type="Proteomes" id="UP001151760"/>
    </source>
</evidence>
<dbReference type="Proteomes" id="UP001151760">
    <property type="component" value="Unassembled WGS sequence"/>
</dbReference>
<evidence type="ECO:0000313" key="1">
    <source>
        <dbReference type="EMBL" id="GJT10134.1"/>
    </source>
</evidence>
<organism evidence="1 2">
    <name type="scientific">Tanacetum coccineum</name>
    <dbReference type="NCBI Taxonomy" id="301880"/>
    <lineage>
        <taxon>Eukaryota</taxon>
        <taxon>Viridiplantae</taxon>
        <taxon>Streptophyta</taxon>
        <taxon>Embryophyta</taxon>
        <taxon>Tracheophyta</taxon>
        <taxon>Spermatophyta</taxon>
        <taxon>Magnoliopsida</taxon>
        <taxon>eudicotyledons</taxon>
        <taxon>Gunneridae</taxon>
        <taxon>Pentapetalae</taxon>
        <taxon>asterids</taxon>
        <taxon>campanulids</taxon>
        <taxon>Asterales</taxon>
        <taxon>Asteraceae</taxon>
        <taxon>Asteroideae</taxon>
        <taxon>Anthemideae</taxon>
        <taxon>Anthemidinae</taxon>
        <taxon>Tanacetum</taxon>
    </lineage>
</organism>
<reference evidence="1" key="1">
    <citation type="journal article" date="2022" name="Int. J. Mol. Sci.">
        <title>Draft Genome of Tanacetum Coccineum: Genomic Comparison of Closely Related Tanacetum-Family Plants.</title>
        <authorList>
            <person name="Yamashiro T."/>
            <person name="Shiraishi A."/>
            <person name="Nakayama K."/>
            <person name="Satake H."/>
        </authorList>
    </citation>
    <scope>NUCLEOTIDE SEQUENCE</scope>
</reference>
<reference evidence="1" key="2">
    <citation type="submission" date="2022-01" db="EMBL/GenBank/DDBJ databases">
        <authorList>
            <person name="Yamashiro T."/>
            <person name="Shiraishi A."/>
            <person name="Satake H."/>
            <person name="Nakayama K."/>
        </authorList>
    </citation>
    <scope>NUCLEOTIDE SEQUENCE</scope>
</reference>
<protein>
    <submittedName>
        <fullName evidence="1">Uncharacterized protein</fullName>
    </submittedName>
</protein>
<comment type="caution">
    <text evidence="1">The sequence shown here is derived from an EMBL/GenBank/DDBJ whole genome shotgun (WGS) entry which is preliminary data.</text>
</comment>
<gene>
    <name evidence="1" type="ORF">Tco_0857176</name>
</gene>
<keyword evidence="2" id="KW-1185">Reference proteome</keyword>
<dbReference type="EMBL" id="BQNB010012965">
    <property type="protein sequence ID" value="GJT10134.1"/>
    <property type="molecule type" value="Genomic_DNA"/>
</dbReference>
<name>A0ABQ5BB47_9ASTR</name>
<sequence length="71" mass="7766">MPCEYVRKLIIRRHEVQFNHALFNLLSNEMVSDVNVLGPGVLDIVAAESNSTAVVTIQGNLIEGKTVGCQL</sequence>
<accession>A0ABQ5BB47</accession>
<proteinExistence type="predicted"/>